<dbReference type="InterPro" id="IPR029058">
    <property type="entry name" value="AB_hydrolase_fold"/>
</dbReference>
<dbReference type="Pfam" id="PF00561">
    <property type="entry name" value="Abhydrolase_1"/>
    <property type="match status" value="1"/>
</dbReference>
<dbReference type="EMBL" id="CP001751">
    <property type="protein sequence ID" value="ADE39959.1"/>
    <property type="molecule type" value="Genomic_DNA"/>
</dbReference>
<keyword evidence="2" id="KW-0378">Hydrolase</keyword>
<dbReference type="InterPro" id="IPR000073">
    <property type="entry name" value="AB_hydrolase_1"/>
</dbReference>
<feature type="domain" description="AB hydrolase-1" evidence="1">
    <location>
        <begin position="23"/>
        <end position="246"/>
    </location>
</feature>
<dbReference type="KEGG" id="apb:SAR116_1716"/>
<dbReference type="RefSeq" id="WP_013046586.1">
    <property type="nucleotide sequence ID" value="NC_014010.1"/>
</dbReference>
<dbReference type="Proteomes" id="UP000007460">
    <property type="component" value="Chromosome"/>
</dbReference>
<dbReference type="eggNOG" id="COG0596">
    <property type="taxonomic scope" value="Bacteria"/>
</dbReference>
<evidence type="ECO:0000313" key="3">
    <source>
        <dbReference type="Proteomes" id="UP000007460"/>
    </source>
</evidence>
<evidence type="ECO:0000313" key="2">
    <source>
        <dbReference type="EMBL" id="ADE39959.1"/>
    </source>
</evidence>
<reference evidence="2 3" key="1">
    <citation type="journal article" date="2010" name="J. Bacteriol.">
        <title>Complete genome sequence of "Candidatus Puniceispirillum marinum" IMCC1322, a representative of the SAR116 clade in the Alphaproteobacteria.</title>
        <authorList>
            <person name="Oh H.M."/>
            <person name="Kwon K.K."/>
            <person name="Kang I."/>
            <person name="Kang S.G."/>
            <person name="Lee J.H."/>
            <person name="Kim S.J."/>
            <person name="Cho J.C."/>
        </authorList>
    </citation>
    <scope>NUCLEOTIDE SEQUENCE [LARGE SCALE GENOMIC DNA]</scope>
    <source>
        <strain evidence="2 3">IMCC1322</strain>
    </source>
</reference>
<organism evidence="2 3">
    <name type="scientific">Puniceispirillum marinum (strain IMCC1322)</name>
    <dbReference type="NCBI Taxonomy" id="488538"/>
    <lineage>
        <taxon>Bacteria</taxon>
        <taxon>Pseudomonadati</taxon>
        <taxon>Pseudomonadota</taxon>
        <taxon>Alphaproteobacteria</taxon>
        <taxon>Candidatus Puniceispirillales</taxon>
        <taxon>Candidatus Puniceispirillaceae</taxon>
        <taxon>Candidatus Puniceispirillum</taxon>
    </lineage>
</organism>
<dbReference type="AlphaFoldDB" id="D5BUL2"/>
<dbReference type="GO" id="GO:0047570">
    <property type="term" value="F:3-oxoadipate enol-lactonase activity"/>
    <property type="evidence" value="ECO:0007669"/>
    <property type="project" value="UniProtKB-EC"/>
</dbReference>
<gene>
    <name evidence="2" type="ordered locus">SAR116_1716</name>
</gene>
<dbReference type="OrthoDB" id="9801400at2"/>
<name>D5BUL2_PUNMI</name>
<dbReference type="PRINTS" id="PR00111">
    <property type="entry name" value="ABHYDROLASE"/>
</dbReference>
<dbReference type="STRING" id="488538.SAR116_1716"/>
<proteinExistence type="predicted"/>
<protein>
    <submittedName>
        <fullName evidence="2">3-oxoadipate enol-lactonase II (Beta-ketoadipate enol-lactone hydrolase II)</fullName>
        <ecNumber evidence="2">3.1.1.24</ecNumber>
    </submittedName>
</protein>
<dbReference type="InterPro" id="IPR050266">
    <property type="entry name" value="AB_hydrolase_sf"/>
</dbReference>
<keyword evidence="3" id="KW-1185">Reference proteome</keyword>
<sequence>MDFLKLADGNLAYETSGLSDGDVLLFCHSLGANQCLWDRQIALFEDSHKIVRLDLRGHGQSDVFTAPYSIEMLAKDVLHLLDHLDIRRCSLIGLSLGSMIGLWLAAHEPHRFNQMILAGASASVQKSAPFDQRIARIQEHGLDSMFDELNERWYAPNFVANNSNVVNAVRKMVNATAKVGYIGATMAVRDFDIMDKLSEIDTEMLLITGAEDKATPIAEAEAIAATCVNCKLFVIENASHLAIVEQPELFDTAIVNFINKVPLSV</sequence>
<dbReference type="PANTHER" id="PTHR43798">
    <property type="entry name" value="MONOACYLGLYCEROL LIPASE"/>
    <property type="match status" value="1"/>
</dbReference>
<dbReference type="EC" id="3.1.1.24" evidence="2"/>
<evidence type="ECO:0000259" key="1">
    <source>
        <dbReference type="Pfam" id="PF00561"/>
    </source>
</evidence>
<dbReference type="Gene3D" id="3.40.50.1820">
    <property type="entry name" value="alpha/beta hydrolase"/>
    <property type="match status" value="1"/>
</dbReference>
<accession>D5BUL2</accession>
<dbReference type="HOGENOM" id="CLU_020336_50_3_5"/>
<dbReference type="SUPFAM" id="SSF53474">
    <property type="entry name" value="alpha/beta-Hydrolases"/>
    <property type="match status" value="1"/>
</dbReference>